<sequence length="73" mass="8509">MTKKSRDDLLSFLKAVGKNYESRNFLEKDNEFSSVVSDLVFELGKSHDVSSNVYPLTGYRFIFKAISPFYKFR</sequence>
<dbReference type="Proteomes" id="UP000008854">
    <property type="component" value="Unassembled WGS sequence"/>
</dbReference>
<accession>A0AA82N7S8</accession>
<dbReference type="AlphaFoldDB" id="A0AA82N7S8"/>
<name>A0AA82N7S8_SCHMA</name>
<reference evidence="1" key="1">
    <citation type="journal article" date="2012" name="PLoS Negl. Trop. Dis.">
        <title>A systematically improved high quality genome and transcriptome of the human blood fluke Schistosoma mansoni.</title>
        <authorList>
            <person name="Protasio A.V."/>
            <person name="Tsai I.J."/>
            <person name="Babbage A."/>
            <person name="Nichol S."/>
            <person name="Hunt M."/>
            <person name="Aslett M.A."/>
            <person name="De Silva N."/>
            <person name="Velarde G.S."/>
            <person name="Anderson T.J."/>
            <person name="Clark R.C."/>
            <person name="Davidson C."/>
            <person name="Dillon G.P."/>
            <person name="Holroyd N.E."/>
            <person name="LoVerde P.T."/>
            <person name="Lloyd C."/>
            <person name="McQuillan J."/>
            <person name="Oliveira G."/>
            <person name="Otto T.D."/>
            <person name="Parker-Manuel S.J."/>
            <person name="Quail M.A."/>
            <person name="Wilson R.A."/>
            <person name="Zerlotini A."/>
            <person name="Dunne D.W."/>
            <person name="Berriman M."/>
        </authorList>
    </citation>
    <scope>NUCLEOTIDE SEQUENCE [LARGE SCALE GENOMIC DNA]</scope>
    <source>
        <strain evidence="1">Puerto Rican</strain>
    </source>
</reference>
<dbReference type="WBParaSite" id="Smp_348910.1">
    <property type="protein sequence ID" value="Smp_348910.1"/>
    <property type="gene ID" value="Smp_348910"/>
</dbReference>
<evidence type="ECO:0000313" key="2">
    <source>
        <dbReference type="WBParaSite" id="Smp_348910.1"/>
    </source>
</evidence>
<evidence type="ECO:0000313" key="1">
    <source>
        <dbReference type="Proteomes" id="UP000008854"/>
    </source>
</evidence>
<organism evidence="1 2">
    <name type="scientific">Schistosoma mansoni</name>
    <name type="common">Blood fluke</name>
    <dbReference type="NCBI Taxonomy" id="6183"/>
    <lineage>
        <taxon>Eukaryota</taxon>
        <taxon>Metazoa</taxon>
        <taxon>Spiralia</taxon>
        <taxon>Lophotrochozoa</taxon>
        <taxon>Platyhelminthes</taxon>
        <taxon>Trematoda</taxon>
        <taxon>Digenea</taxon>
        <taxon>Strigeidida</taxon>
        <taxon>Schistosomatoidea</taxon>
        <taxon>Schistosomatidae</taxon>
        <taxon>Schistosoma</taxon>
    </lineage>
</organism>
<protein>
    <submittedName>
        <fullName evidence="2">Uncharacterized protein</fullName>
    </submittedName>
</protein>
<keyword evidence="1" id="KW-1185">Reference proteome</keyword>
<proteinExistence type="predicted"/>
<reference evidence="2" key="2">
    <citation type="submission" date="2023-11" db="UniProtKB">
        <authorList>
            <consortium name="WormBaseParasite"/>
        </authorList>
    </citation>
    <scope>IDENTIFICATION</scope>
    <source>
        <strain evidence="2">Puerto Rican</strain>
    </source>
</reference>